<evidence type="ECO:0000256" key="3">
    <source>
        <dbReference type="ARBA" id="ARBA00022827"/>
    </source>
</evidence>
<dbReference type="PRINTS" id="PR00368">
    <property type="entry name" value="FADPNR"/>
</dbReference>
<comment type="caution">
    <text evidence="6">The sequence shown here is derived from an EMBL/GenBank/DDBJ whole genome shotgun (WGS) entry which is preliminary data.</text>
</comment>
<dbReference type="GO" id="GO:0005737">
    <property type="term" value="C:cytoplasm"/>
    <property type="evidence" value="ECO:0007669"/>
    <property type="project" value="TreeGrafter"/>
</dbReference>
<dbReference type="InterPro" id="IPR036188">
    <property type="entry name" value="FAD/NAD-bd_sf"/>
</dbReference>
<proteinExistence type="inferred from homology"/>
<evidence type="ECO:0000256" key="1">
    <source>
        <dbReference type="ARBA" id="ARBA00006442"/>
    </source>
</evidence>
<accession>A0A9P5HSK2</accession>
<keyword evidence="7" id="KW-1185">Reference proteome</keyword>
<gene>
    <name evidence="6" type="ORF">G7Z17_g260</name>
</gene>
<feature type="domain" description="FAD/NAD(P)-binding" evidence="5">
    <location>
        <begin position="4"/>
        <end position="307"/>
    </location>
</feature>
<comment type="similarity">
    <text evidence="1">Belongs to the FAD-dependent oxidoreductase family.</text>
</comment>
<dbReference type="PANTHER" id="PTHR43735:SF3">
    <property type="entry name" value="FERROPTOSIS SUPPRESSOR PROTEIN 1"/>
    <property type="match status" value="1"/>
</dbReference>
<evidence type="ECO:0000256" key="4">
    <source>
        <dbReference type="ARBA" id="ARBA00023002"/>
    </source>
</evidence>
<reference evidence="6" key="1">
    <citation type="submission" date="2020-03" db="EMBL/GenBank/DDBJ databases">
        <title>Draft Genome Sequence of Cylindrodendrum hubeiense.</title>
        <authorList>
            <person name="Buettner E."/>
            <person name="Kellner H."/>
        </authorList>
    </citation>
    <scope>NUCLEOTIDE SEQUENCE</scope>
    <source>
        <strain evidence="6">IHI 201604</strain>
    </source>
</reference>
<dbReference type="EMBL" id="JAANBB010000002">
    <property type="protein sequence ID" value="KAF7557978.1"/>
    <property type="molecule type" value="Genomic_DNA"/>
</dbReference>
<dbReference type="Proteomes" id="UP000722485">
    <property type="component" value="Unassembled WGS sequence"/>
</dbReference>
<dbReference type="OrthoDB" id="202203at2759"/>
<organism evidence="6 7">
    <name type="scientific">Cylindrodendrum hubeiense</name>
    <dbReference type="NCBI Taxonomy" id="595255"/>
    <lineage>
        <taxon>Eukaryota</taxon>
        <taxon>Fungi</taxon>
        <taxon>Dikarya</taxon>
        <taxon>Ascomycota</taxon>
        <taxon>Pezizomycotina</taxon>
        <taxon>Sordariomycetes</taxon>
        <taxon>Hypocreomycetidae</taxon>
        <taxon>Hypocreales</taxon>
        <taxon>Nectriaceae</taxon>
        <taxon>Cylindrodendrum</taxon>
    </lineage>
</organism>
<dbReference type="AlphaFoldDB" id="A0A9P5HSK2"/>
<dbReference type="SUPFAM" id="SSF51905">
    <property type="entry name" value="FAD/NAD(P)-binding domain"/>
    <property type="match status" value="1"/>
</dbReference>
<name>A0A9P5HSK2_9HYPO</name>
<evidence type="ECO:0000259" key="5">
    <source>
        <dbReference type="Pfam" id="PF07992"/>
    </source>
</evidence>
<dbReference type="Gene3D" id="3.50.50.100">
    <property type="match status" value="1"/>
</dbReference>
<protein>
    <recommendedName>
        <fullName evidence="5">FAD/NAD(P)-binding domain-containing protein</fullName>
    </recommendedName>
</protein>
<dbReference type="PRINTS" id="PR00469">
    <property type="entry name" value="PNDRDTASEII"/>
</dbReference>
<keyword evidence="3" id="KW-0274">FAD</keyword>
<evidence type="ECO:0000256" key="2">
    <source>
        <dbReference type="ARBA" id="ARBA00022630"/>
    </source>
</evidence>
<evidence type="ECO:0000313" key="6">
    <source>
        <dbReference type="EMBL" id="KAF7557978.1"/>
    </source>
</evidence>
<keyword evidence="2" id="KW-0285">Flavoprotein</keyword>
<evidence type="ECO:0000313" key="7">
    <source>
        <dbReference type="Proteomes" id="UP000722485"/>
    </source>
</evidence>
<dbReference type="Pfam" id="PF07992">
    <property type="entry name" value="Pyr_redox_2"/>
    <property type="match status" value="1"/>
</dbReference>
<dbReference type="GO" id="GO:0004174">
    <property type="term" value="F:electron-transferring-flavoprotein dehydrogenase activity"/>
    <property type="evidence" value="ECO:0007669"/>
    <property type="project" value="TreeGrafter"/>
</dbReference>
<sequence length="386" mass="42196">MSKTIVILGAGLAGLPAAHYILKHLATKLDLKVLLVSPAEDYYWTLGTLRVVVPDQMGEDKIFYSIPKIFHKYPPANFEFVHGRAETWDPETNSVLVAMNDGTSRTINYHTIIVATGSSAKGGMPWKLVGDSSQTHAAIAKLRDQVKNAHSIVVGGAGATGVEFAGELGSAYAKTGEKTVTIITNESSVLENRMNGGLRKRTQKNLEKLKIKVITNTKVTNVTEDETGSTTVELTRSDGTVETVQTDLFVPTWGLSFNSDFAPADMRLPNGRLKVTETMQAHGYDNAFIVGDVADCEPGQIAYAEAQVKHVMKALEQYLSGGKMPKYIRNPMVGQLLSIGQDYGAGQMGNWQIWGWFAWYFKSRYLGTDYAPACANGERFVIFGSI</sequence>
<dbReference type="GO" id="GO:0050660">
    <property type="term" value="F:flavin adenine dinucleotide binding"/>
    <property type="evidence" value="ECO:0007669"/>
    <property type="project" value="TreeGrafter"/>
</dbReference>
<dbReference type="InterPro" id="IPR023753">
    <property type="entry name" value="FAD/NAD-binding_dom"/>
</dbReference>
<keyword evidence="4" id="KW-0560">Oxidoreductase</keyword>
<dbReference type="PANTHER" id="PTHR43735">
    <property type="entry name" value="APOPTOSIS-INDUCING FACTOR 1"/>
    <property type="match status" value="1"/>
</dbReference>